<evidence type="ECO:0000256" key="10">
    <source>
        <dbReference type="ARBA" id="ARBA00023077"/>
    </source>
</evidence>
<dbReference type="EMBL" id="CP007035">
    <property type="protein sequence ID" value="AHF15461.1"/>
    <property type="molecule type" value="Genomic_DNA"/>
</dbReference>
<comment type="subcellular location">
    <subcellularLocation>
        <location evidence="1 14">Cell outer membrane</location>
        <topology evidence="1 14">Multi-pass membrane protein</topology>
    </subcellularLocation>
</comment>
<evidence type="ECO:0000256" key="5">
    <source>
        <dbReference type="ARBA" id="ARBA00022496"/>
    </source>
</evidence>
<dbReference type="SUPFAM" id="SSF56935">
    <property type="entry name" value="Porins"/>
    <property type="match status" value="1"/>
</dbReference>
<dbReference type="RefSeq" id="WP_044046302.1">
    <property type="nucleotide sequence ID" value="NZ_CP007035.1"/>
</dbReference>
<dbReference type="AlphaFoldDB" id="W0F2A2"/>
<dbReference type="Proteomes" id="UP000003586">
    <property type="component" value="Chromosome"/>
</dbReference>
<dbReference type="InterPro" id="IPR039426">
    <property type="entry name" value="TonB-dep_rcpt-like"/>
</dbReference>
<evidence type="ECO:0000256" key="6">
    <source>
        <dbReference type="ARBA" id="ARBA00022692"/>
    </source>
</evidence>
<reference evidence="19 20" key="1">
    <citation type="submission" date="2013-12" db="EMBL/GenBank/DDBJ databases">
        <authorList>
            <consortium name="DOE Joint Genome Institute"/>
            <person name="Eisen J."/>
            <person name="Huntemann M."/>
            <person name="Han J."/>
            <person name="Chen A."/>
            <person name="Kyrpides N."/>
            <person name="Mavromatis K."/>
            <person name="Markowitz V."/>
            <person name="Palaniappan K."/>
            <person name="Ivanova N."/>
            <person name="Schaumberg A."/>
            <person name="Pati A."/>
            <person name="Liolios K."/>
            <person name="Nordberg H.P."/>
            <person name="Cantor M.N."/>
            <person name="Hua S.X."/>
            <person name="Woyke T."/>
        </authorList>
    </citation>
    <scope>NUCLEOTIDE SEQUENCE [LARGE SCALE GENOMIC DNA]</scope>
    <source>
        <strain evidence="20">DSM 19437</strain>
    </source>
</reference>
<keyword evidence="20" id="KW-1185">Reference proteome</keyword>
<name>W0F2A2_9BACT</name>
<evidence type="ECO:0000259" key="17">
    <source>
        <dbReference type="Pfam" id="PF00593"/>
    </source>
</evidence>
<accession>W0F2A2</accession>
<evidence type="ECO:0000256" key="13">
    <source>
        <dbReference type="ARBA" id="ARBA00023237"/>
    </source>
</evidence>
<dbReference type="PANTHER" id="PTHR32552">
    <property type="entry name" value="FERRICHROME IRON RECEPTOR-RELATED"/>
    <property type="match status" value="1"/>
</dbReference>
<feature type="domain" description="TonB-dependent receptor plug" evidence="18">
    <location>
        <begin position="133"/>
        <end position="224"/>
    </location>
</feature>
<keyword evidence="8" id="KW-0408">Iron</keyword>
<dbReference type="InterPro" id="IPR000531">
    <property type="entry name" value="Beta-barrel_TonB"/>
</dbReference>
<feature type="signal peptide" evidence="16">
    <location>
        <begin position="1"/>
        <end position="20"/>
    </location>
</feature>
<evidence type="ECO:0000256" key="2">
    <source>
        <dbReference type="ARBA" id="ARBA00009810"/>
    </source>
</evidence>
<keyword evidence="3 14" id="KW-0813">Transport</keyword>
<dbReference type="Pfam" id="PF13715">
    <property type="entry name" value="CarbopepD_reg_2"/>
    <property type="match status" value="1"/>
</dbReference>
<keyword evidence="12 19" id="KW-0675">Receptor</keyword>
<evidence type="ECO:0000256" key="12">
    <source>
        <dbReference type="ARBA" id="ARBA00023170"/>
    </source>
</evidence>
<dbReference type="Pfam" id="PF00593">
    <property type="entry name" value="TonB_dep_Rec_b-barrel"/>
    <property type="match status" value="1"/>
</dbReference>
<protein>
    <submittedName>
        <fullName evidence="19">TonB-denpendent receptor</fullName>
    </submittedName>
</protein>
<organism evidence="19 20">
    <name type="scientific">Niabella soli DSM 19437</name>
    <dbReference type="NCBI Taxonomy" id="929713"/>
    <lineage>
        <taxon>Bacteria</taxon>
        <taxon>Pseudomonadati</taxon>
        <taxon>Bacteroidota</taxon>
        <taxon>Chitinophagia</taxon>
        <taxon>Chitinophagales</taxon>
        <taxon>Chitinophagaceae</taxon>
        <taxon>Niabella</taxon>
    </lineage>
</organism>
<evidence type="ECO:0000256" key="9">
    <source>
        <dbReference type="ARBA" id="ARBA00023065"/>
    </source>
</evidence>
<evidence type="ECO:0000313" key="20">
    <source>
        <dbReference type="Proteomes" id="UP000003586"/>
    </source>
</evidence>
<dbReference type="GO" id="GO:0015344">
    <property type="term" value="F:siderophore uptake transmembrane transporter activity"/>
    <property type="evidence" value="ECO:0007669"/>
    <property type="project" value="TreeGrafter"/>
</dbReference>
<evidence type="ECO:0000256" key="14">
    <source>
        <dbReference type="PROSITE-ProRule" id="PRU01360"/>
    </source>
</evidence>
<dbReference type="PROSITE" id="PS52016">
    <property type="entry name" value="TONB_DEPENDENT_REC_3"/>
    <property type="match status" value="1"/>
</dbReference>
<keyword evidence="5" id="KW-0410">Iron transport</keyword>
<comment type="similarity">
    <text evidence="2 14 15">Belongs to the TonB-dependent receptor family.</text>
</comment>
<dbReference type="Pfam" id="PF07715">
    <property type="entry name" value="Plug"/>
    <property type="match status" value="1"/>
</dbReference>
<evidence type="ECO:0000256" key="16">
    <source>
        <dbReference type="SAM" id="SignalP"/>
    </source>
</evidence>
<dbReference type="NCBIfam" id="TIGR01783">
    <property type="entry name" value="TonB-siderophor"/>
    <property type="match status" value="1"/>
</dbReference>
<sequence length="846" mass="93316">MMNKYMLALLLLCSAFVATAQNCGIQGRVTTVDRQPVGRISIVLKDTKWGAVSDDDGKYHIKNIKPGDYVVEVSLTGDVKERRTVSLNPGTNLELNFSIGETTKQLDEVVVETNKIMNRASFYSNKLPLANLENAQVVTSIPDVILRKQIAMSLEDAMKNATGVTKLWDATSRPDGGSLFVSRGFMTTTKARNGLPNIVNTNVDMANLDKIEVIKGPSGTLYGSIINSYGGLINRITKRPYFYNGGYADVAYGSYNFMRASADANFVLQQDKMAARINVAGQNQDSWQDAGFQKSYIIAPAFLYKPNDRFTLNADAEIVGSAGNSNGGNFMFILTPSMINGSLAAMLSQRYPNDPGTVSAIMANAPKTIKEAFGTDNVKDIKVDYNRSFISNDLYSKTNTNSFFADASYKISPHWTSQTALTYSLSHNNGYMPFQYLLPNYLASFLKSFTTTGNADFGTPGADSVSRMVWRPVGTTKTLDLQQNFVSDYSFGSIRNRAVIGLDYLSYRSDVTYYYFNGLLHGMVPYPYLFDVVEANGQPASNSVFNKPNVDNAYATRTGGVSSSVYNQHSSVFSGYANNITNLTDYLIVSAGLRVDRFENLQSDKIQTKLSPKFGLIFMPVKDQVSLFANYQNGFTNQFGTDKNNKAFDPEEANQKEVGVKYALLGNKLTGSISYYNILVKNIVRPDPSDANFSIQDGEQKSKGVEVEVLANPVSGWTVLLGYGYNDSRMQNAGADVNGLRPVSAGPYNTLNFWTNYSFTKTALKGLGIGVGANYSGESFAINSNDDGQLWLPAATILGGHLTYDLRHFRIAMKVNNITNQRYWKGWSNFIPQQPRQFIGSIAYKF</sequence>
<feature type="domain" description="TonB-dependent receptor-like beta-barrel" evidence="17">
    <location>
        <begin position="380"/>
        <end position="818"/>
    </location>
</feature>
<dbReference type="InterPro" id="IPR037066">
    <property type="entry name" value="Plug_dom_sf"/>
</dbReference>
<dbReference type="STRING" id="929713.NIASO_10460"/>
<dbReference type="OrthoDB" id="9758472at2"/>
<dbReference type="InterPro" id="IPR012910">
    <property type="entry name" value="Plug_dom"/>
</dbReference>
<keyword evidence="9" id="KW-0406">Ion transport</keyword>
<evidence type="ECO:0000256" key="7">
    <source>
        <dbReference type="ARBA" id="ARBA00022729"/>
    </source>
</evidence>
<evidence type="ECO:0000256" key="15">
    <source>
        <dbReference type="RuleBase" id="RU003357"/>
    </source>
</evidence>
<dbReference type="Gene3D" id="2.60.40.1120">
    <property type="entry name" value="Carboxypeptidase-like, regulatory domain"/>
    <property type="match status" value="1"/>
</dbReference>
<keyword evidence="4 14" id="KW-1134">Transmembrane beta strand</keyword>
<dbReference type="eggNOG" id="COG4774">
    <property type="taxonomic scope" value="Bacteria"/>
</dbReference>
<dbReference type="GO" id="GO:0030246">
    <property type="term" value="F:carbohydrate binding"/>
    <property type="evidence" value="ECO:0007669"/>
    <property type="project" value="InterPro"/>
</dbReference>
<keyword evidence="7 16" id="KW-0732">Signal</keyword>
<keyword evidence="11 14" id="KW-0472">Membrane</keyword>
<dbReference type="Gene3D" id="2.40.170.20">
    <property type="entry name" value="TonB-dependent receptor, beta-barrel domain"/>
    <property type="match status" value="1"/>
</dbReference>
<evidence type="ECO:0000256" key="3">
    <source>
        <dbReference type="ARBA" id="ARBA00022448"/>
    </source>
</evidence>
<evidence type="ECO:0000256" key="4">
    <source>
        <dbReference type="ARBA" id="ARBA00022452"/>
    </source>
</evidence>
<evidence type="ECO:0000313" key="19">
    <source>
        <dbReference type="EMBL" id="AHF15461.1"/>
    </source>
</evidence>
<dbReference type="KEGG" id="nso:NIASO_10460"/>
<dbReference type="Gene3D" id="2.170.130.10">
    <property type="entry name" value="TonB-dependent receptor, plug domain"/>
    <property type="match status" value="1"/>
</dbReference>
<feature type="chain" id="PRO_5004789077" evidence="16">
    <location>
        <begin position="21"/>
        <end position="846"/>
    </location>
</feature>
<dbReference type="SUPFAM" id="SSF49452">
    <property type="entry name" value="Starch-binding domain-like"/>
    <property type="match status" value="1"/>
</dbReference>
<dbReference type="eggNOG" id="COG1470">
    <property type="taxonomic scope" value="Bacteria"/>
</dbReference>
<dbReference type="GO" id="GO:0038023">
    <property type="term" value="F:signaling receptor activity"/>
    <property type="evidence" value="ECO:0007669"/>
    <property type="project" value="InterPro"/>
</dbReference>
<dbReference type="InterPro" id="IPR036942">
    <property type="entry name" value="Beta-barrel_TonB_sf"/>
</dbReference>
<gene>
    <name evidence="19" type="ORF">NIASO_10460</name>
</gene>
<dbReference type="GO" id="GO:0015891">
    <property type="term" value="P:siderophore transport"/>
    <property type="evidence" value="ECO:0007669"/>
    <property type="project" value="InterPro"/>
</dbReference>
<dbReference type="InterPro" id="IPR013784">
    <property type="entry name" value="Carb-bd-like_fold"/>
</dbReference>
<evidence type="ECO:0000256" key="11">
    <source>
        <dbReference type="ARBA" id="ARBA00023136"/>
    </source>
</evidence>
<dbReference type="PANTHER" id="PTHR32552:SF68">
    <property type="entry name" value="FERRICHROME OUTER MEMBRANE TRANSPORTER_PHAGE RECEPTOR"/>
    <property type="match status" value="1"/>
</dbReference>
<keyword evidence="6 14" id="KW-0812">Transmembrane</keyword>
<dbReference type="CDD" id="cd01347">
    <property type="entry name" value="ligand_gated_channel"/>
    <property type="match status" value="1"/>
</dbReference>
<keyword evidence="10 15" id="KW-0798">TonB box</keyword>
<keyword evidence="13 14" id="KW-0998">Cell outer membrane</keyword>
<dbReference type="HOGENOM" id="CLU_008287_9_4_10"/>
<evidence type="ECO:0000256" key="1">
    <source>
        <dbReference type="ARBA" id="ARBA00004571"/>
    </source>
</evidence>
<dbReference type="GO" id="GO:0009279">
    <property type="term" value="C:cell outer membrane"/>
    <property type="evidence" value="ECO:0007669"/>
    <property type="project" value="UniProtKB-SubCell"/>
</dbReference>
<evidence type="ECO:0000256" key="8">
    <source>
        <dbReference type="ARBA" id="ARBA00023004"/>
    </source>
</evidence>
<dbReference type="InterPro" id="IPR010105">
    <property type="entry name" value="TonB_sidphr_rcpt"/>
</dbReference>
<evidence type="ECO:0000259" key="18">
    <source>
        <dbReference type="Pfam" id="PF07715"/>
    </source>
</evidence>
<proteinExistence type="inferred from homology"/>